<dbReference type="eggNOG" id="ENOG502SH4D">
    <property type="taxonomic scope" value="Eukaryota"/>
</dbReference>
<proteinExistence type="predicted"/>
<dbReference type="HOGENOM" id="CLU_1517855_0_0_1"/>
<dbReference type="EMBL" id="KE721277">
    <property type="protein sequence ID" value="ERF70969.1"/>
    <property type="molecule type" value="Genomic_DNA"/>
</dbReference>
<dbReference type="AlphaFoldDB" id="U1HPI4"/>
<protein>
    <submittedName>
        <fullName evidence="1">Uncharacterized protein</fullName>
    </submittedName>
</protein>
<keyword evidence="2" id="KW-1185">Reference proteome</keyword>
<dbReference type="OrthoDB" id="2853639at2759"/>
<sequence length="177" mass="20203">MPDIRRLHASRCSTISPVADMITCRVGVFEPTTLEVESERSLFQIVIYGELFGESMHACCSDPPGPRFDLDLRLDYIKYCIPDFRCWPGYPGFIVLNVGPYASGNENVIEEINDWDQVALYYLLRCQTWREAWAAVRLQIGPDFVEGWRQKMWSSSVQCQGLEGLQMLRPGGWRSGG</sequence>
<reference evidence="2" key="1">
    <citation type="journal article" date="2014" name="BMC Genomics">
        <title>Genome characteristics reveal the impact of lichenization on lichen-forming fungus Endocarpon pusillum Hedwig (Verrucariales, Ascomycota).</title>
        <authorList>
            <person name="Wang Y.-Y."/>
            <person name="Liu B."/>
            <person name="Zhang X.-Y."/>
            <person name="Zhou Q.-M."/>
            <person name="Zhang T."/>
            <person name="Li H."/>
            <person name="Yu Y.-F."/>
            <person name="Zhang X.-L."/>
            <person name="Hao X.-Y."/>
            <person name="Wang M."/>
            <person name="Wang L."/>
            <person name="Wei J.-C."/>
        </authorList>
    </citation>
    <scope>NUCLEOTIDE SEQUENCE [LARGE SCALE GENOMIC DNA]</scope>
    <source>
        <strain evidence="2">Z07020 / HMAS-L-300199</strain>
    </source>
</reference>
<evidence type="ECO:0000313" key="2">
    <source>
        <dbReference type="Proteomes" id="UP000019373"/>
    </source>
</evidence>
<evidence type="ECO:0000313" key="1">
    <source>
        <dbReference type="EMBL" id="ERF70969.1"/>
    </source>
</evidence>
<organism evidence="1 2">
    <name type="scientific">Endocarpon pusillum (strain Z07020 / HMAS-L-300199)</name>
    <name type="common">Lichen-forming fungus</name>
    <dbReference type="NCBI Taxonomy" id="1263415"/>
    <lineage>
        <taxon>Eukaryota</taxon>
        <taxon>Fungi</taxon>
        <taxon>Dikarya</taxon>
        <taxon>Ascomycota</taxon>
        <taxon>Pezizomycotina</taxon>
        <taxon>Eurotiomycetes</taxon>
        <taxon>Chaetothyriomycetidae</taxon>
        <taxon>Verrucariales</taxon>
        <taxon>Verrucariaceae</taxon>
        <taxon>Endocarpon</taxon>
    </lineage>
</organism>
<dbReference type="GeneID" id="19241647"/>
<accession>U1HPI4</accession>
<gene>
    <name evidence="1" type="ORF">EPUS_06754</name>
</gene>
<dbReference type="Proteomes" id="UP000019373">
    <property type="component" value="Unassembled WGS sequence"/>
</dbReference>
<dbReference type="RefSeq" id="XP_007803423.1">
    <property type="nucleotide sequence ID" value="XM_007805232.1"/>
</dbReference>
<name>U1HPI4_ENDPU</name>